<dbReference type="Proteomes" id="UP000239936">
    <property type="component" value="Unassembled WGS sequence"/>
</dbReference>
<dbReference type="Pfam" id="PF13596">
    <property type="entry name" value="PAS_10"/>
    <property type="match status" value="1"/>
</dbReference>
<reference evidence="1 2" key="1">
    <citation type="submission" date="2018-01" db="EMBL/GenBank/DDBJ databases">
        <title>The complete genome sequence of Chromatium okenii LaCa, a purple sulfur bacterium with a turbulent life.</title>
        <authorList>
            <person name="Luedin S.M."/>
            <person name="Liechti N."/>
            <person name="Storelli N."/>
            <person name="Danza F."/>
            <person name="Wittwer M."/>
            <person name="Pothier J.F."/>
            <person name="Tonolla M.A."/>
        </authorList>
    </citation>
    <scope>NUCLEOTIDE SEQUENCE [LARGE SCALE GENOMIC DNA]</scope>
    <source>
        <strain evidence="1 2">LaCa</strain>
    </source>
</reference>
<name>A0A2S7XQJ0_9GAMM</name>
<gene>
    <name evidence="1" type="ORF">CXB77_16435</name>
</gene>
<sequence>MNTRKDRAISLPYDIGRPIGHILSNLVGYDRLVTDTLIPRELEVQTTTGVWYALRIHPYRTLENVIEGAVITFVNLTEIVQARESLRQSNDMLRLAVIVRDAHDAITMRCG</sequence>
<evidence type="ECO:0000313" key="1">
    <source>
        <dbReference type="EMBL" id="PQJ95661.1"/>
    </source>
</evidence>
<dbReference type="Gene3D" id="3.30.450.20">
    <property type="entry name" value="PAS domain"/>
    <property type="match status" value="1"/>
</dbReference>
<dbReference type="AlphaFoldDB" id="A0A2S7XQJ0"/>
<dbReference type="EMBL" id="PPGH01000037">
    <property type="protein sequence ID" value="PQJ95661.1"/>
    <property type="molecule type" value="Genomic_DNA"/>
</dbReference>
<evidence type="ECO:0000313" key="2">
    <source>
        <dbReference type="Proteomes" id="UP000239936"/>
    </source>
</evidence>
<protein>
    <recommendedName>
        <fullName evidence="3">PAS fold-4 domain-containing protein</fullName>
    </recommendedName>
</protein>
<accession>A0A2S7XQJ0</accession>
<comment type="caution">
    <text evidence="1">The sequence shown here is derived from an EMBL/GenBank/DDBJ whole genome shotgun (WGS) entry which is preliminary data.</text>
</comment>
<organism evidence="1 2">
    <name type="scientific">Chromatium okenii</name>
    <dbReference type="NCBI Taxonomy" id="61644"/>
    <lineage>
        <taxon>Bacteria</taxon>
        <taxon>Pseudomonadati</taxon>
        <taxon>Pseudomonadota</taxon>
        <taxon>Gammaproteobacteria</taxon>
        <taxon>Chromatiales</taxon>
        <taxon>Chromatiaceae</taxon>
        <taxon>Chromatium</taxon>
    </lineage>
</organism>
<evidence type="ECO:0008006" key="3">
    <source>
        <dbReference type="Google" id="ProtNLM"/>
    </source>
</evidence>
<proteinExistence type="predicted"/>
<keyword evidence="2" id="KW-1185">Reference proteome</keyword>
<dbReference type="OrthoDB" id="9816309at2"/>
<dbReference type="RefSeq" id="WP_105074675.1">
    <property type="nucleotide sequence ID" value="NZ_PPGH01000037.1"/>
</dbReference>